<comment type="caution">
    <text evidence="1">The sequence shown here is derived from an EMBL/GenBank/DDBJ whole genome shotgun (WGS) entry which is preliminary data.</text>
</comment>
<reference evidence="1" key="1">
    <citation type="journal article" date="2015" name="Nature">
        <title>Complex archaea that bridge the gap between prokaryotes and eukaryotes.</title>
        <authorList>
            <person name="Spang A."/>
            <person name="Saw J.H."/>
            <person name="Jorgensen S.L."/>
            <person name="Zaremba-Niedzwiedzka K."/>
            <person name="Martijn J."/>
            <person name="Lind A.E."/>
            <person name="van Eijk R."/>
            <person name="Schleper C."/>
            <person name="Guy L."/>
            <person name="Ettema T.J."/>
        </authorList>
    </citation>
    <scope>NUCLEOTIDE SEQUENCE</scope>
</reference>
<name>A0A0F9QE76_9ZZZZ</name>
<dbReference type="EMBL" id="LAZR01005021">
    <property type="protein sequence ID" value="KKN03558.1"/>
    <property type="molecule type" value="Genomic_DNA"/>
</dbReference>
<accession>A0A0F9QE76</accession>
<sequence length="54" mass="6499">MDEKEKEPMPKKSCMITLMFEIEDDAEALALKKVIDEHVKNIEKKRYNFQINER</sequence>
<evidence type="ECO:0000313" key="1">
    <source>
        <dbReference type="EMBL" id="KKN03558.1"/>
    </source>
</evidence>
<organism evidence="1">
    <name type="scientific">marine sediment metagenome</name>
    <dbReference type="NCBI Taxonomy" id="412755"/>
    <lineage>
        <taxon>unclassified sequences</taxon>
        <taxon>metagenomes</taxon>
        <taxon>ecological metagenomes</taxon>
    </lineage>
</organism>
<protein>
    <submittedName>
        <fullName evidence="1">Uncharacterized protein</fullName>
    </submittedName>
</protein>
<proteinExistence type="predicted"/>
<dbReference type="AlphaFoldDB" id="A0A0F9QE76"/>
<gene>
    <name evidence="1" type="ORF">LCGC14_1106500</name>
</gene>